<dbReference type="GO" id="GO:0046872">
    <property type="term" value="F:metal ion binding"/>
    <property type="evidence" value="ECO:0007669"/>
    <property type="project" value="UniProtKB-UniRule"/>
</dbReference>
<evidence type="ECO:0000256" key="6">
    <source>
        <dbReference type="ARBA" id="ARBA00022723"/>
    </source>
</evidence>
<dbReference type="Pfam" id="PF02163">
    <property type="entry name" value="Peptidase_M50"/>
    <property type="match status" value="1"/>
</dbReference>
<dbReference type="GO" id="GO:0005886">
    <property type="term" value="C:plasma membrane"/>
    <property type="evidence" value="ECO:0007669"/>
    <property type="project" value="UniProtKB-SubCell"/>
</dbReference>
<keyword evidence="20" id="KW-1185">Reference proteome</keyword>
<feature type="domain" description="CBS" evidence="18">
    <location>
        <begin position="307"/>
        <end position="364"/>
    </location>
</feature>
<dbReference type="EMBL" id="PISP01000002">
    <property type="protein sequence ID" value="PKD43549.1"/>
    <property type="molecule type" value="Genomic_DNA"/>
</dbReference>
<evidence type="ECO:0000256" key="7">
    <source>
        <dbReference type="ARBA" id="ARBA00022737"/>
    </source>
</evidence>
<evidence type="ECO:0000256" key="16">
    <source>
        <dbReference type="PIRSR" id="PIRSR006404-2"/>
    </source>
</evidence>
<evidence type="ECO:0000256" key="12">
    <source>
        <dbReference type="ARBA" id="ARBA00023122"/>
    </source>
</evidence>
<keyword evidence="13 14" id="KW-0472">Membrane</keyword>
<evidence type="ECO:0000256" key="2">
    <source>
        <dbReference type="ARBA" id="ARBA00007931"/>
    </source>
</evidence>
<keyword evidence="8 14" id="KW-0378">Hydrolase</keyword>
<keyword evidence="9 14" id="KW-0862">Zinc</keyword>
<reference evidence="19 20" key="1">
    <citation type="submission" date="2017-11" db="EMBL/GenBank/DDBJ databases">
        <title>Rhodohalobacter 15182 sp. nov., isolated from a salt lake.</title>
        <authorList>
            <person name="Han S."/>
        </authorList>
    </citation>
    <scope>NUCLEOTIDE SEQUENCE [LARGE SCALE GENOMIC DNA]</scope>
    <source>
        <strain evidence="19 20">15182</strain>
    </source>
</reference>
<keyword evidence="5 14" id="KW-0812">Transmembrane</keyword>
<evidence type="ECO:0000256" key="17">
    <source>
        <dbReference type="PROSITE-ProRule" id="PRU00703"/>
    </source>
</evidence>
<keyword evidence="3 14" id="KW-1003">Cell membrane</keyword>
<evidence type="ECO:0000256" key="9">
    <source>
        <dbReference type="ARBA" id="ARBA00022833"/>
    </source>
</evidence>
<evidence type="ECO:0000256" key="10">
    <source>
        <dbReference type="ARBA" id="ARBA00022989"/>
    </source>
</evidence>
<dbReference type="GO" id="GO:0006508">
    <property type="term" value="P:proteolysis"/>
    <property type="evidence" value="ECO:0007669"/>
    <property type="project" value="UniProtKB-KW"/>
</dbReference>
<feature type="transmembrane region" description="Helical" evidence="14">
    <location>
        <begin position="42"/>
        <end position="61"/>
    </location>
</feature>
<dbReference type="Pfam" id="PF00571">
    <property type="entry name" value="CBS"/>
    <property type="match status" value="2"/>
</dbReference>
<keyword evidence="4 14" id="KW-0645">Protease</keyword>
<evidence type="ECO:0000256" key="1">
    <source>
        <dbReference type="ARBA" id="ARBA00004651"/>
    </source>
</evidence>
<feature type="active site" evidence="15">
    <location>
        <position position="60"/>
    </location>
</feature>
<dbReference type="PANTHER" id="PTHR39188:SF3">
    <property type="entry name" value="STAGE IV SPORULATION PROTEIN FB"/>
    <property type="match status" value="1"/>
</dbReference>
<protein>
    <recommendedName>
        <fullName evidence="14">Zinc metalloprotease</fullName>
    </recommendedName>
</protein>
<organism evidence="19 20">
    <name type="scientific">Rhodohalobacter barkolensis</name>
    <dbReference type="NCBI Taxonomy" id="2053187"/>
    <lineage>
        <taxon>Bacteria</taxon>
        <taxon>Pseudomonadati</taxon>
        <taxon>Balneolota</taxon>
        <taxon>Balneolia</taxon>
        <taxon>Balneolales</taxon>
        <taxon>Balneolaceae</taxon>
        <taxon>Rhodohalobacter</taxon>
    </lineage>
</organism>
<keyword evidence="6 14" id="KW-0479">Metal-binding</keyword>
<comment type="subcellular location">
    <subcellularLocation>
        <location evidence="1 14">Cell membrane</location>
        <topology evidence="1 14">Multi-pass membrane protein</topology>
    </subcellularLocation>
</comment>
<feature type="transmembrane region" description="Helical" evidence="14">
    <location>
        <begin position="99"/>
        <end position="120"/>
    </location>
</feature>
<comment type="similarity">
    <text evidence="2 14">Belongs to the peptidase M50B family.</text>
</comment>
<dbReference type="GO" id="GO:0008237">
    <property type="term" value="F:metallopeptidase activity"/>
    <property type="evidence" value="ECO:0007669"/>
    <property type="project" value="UniProtKB-UniRule"/>
</dbReference>
<sequence length="364" mass="40732">MSASLQLGRFAGIKVQIHWTFWLLFLFIGFMVLSNDGSYADLFWNFAFITALFICVVLHEFGHALAARRYGVGTRNITLFPIGGVANLKDMPENPKEEFIIAIAGPLVNVVIALLLWMVVPLDQFLVDDPEMLEEQLVSINAQNFLFYLFAINVALVAFNMIPAFPMDGGRVFRAILATRMSRVQATKAATALGKFLALLFFLFGLFSNIILAVIAVFIYFGAHSENIMIQQISLLEGNDIEDAMITDFTILKPDDTLQVAIDRILSSTEQDFIVQENDNVVGILFMSDLAQAVREKGKQTVVSEVMEQNIITLNAGDPLPSAYREFKRGNKNFFPVMDNGEIVGVLDMNNINEFLTFRAAHDY</sequence>
<dbReference type="Gene3D" id="3.10.580.10">
    <property type="entry name" value="CBS-domain"/>
    <property type="match status" value="1"/>
</dbReference>
<comment type="cofactor">
    <cofactor evidence="14 16">
        <name>Zn(2+)</name>
        <dbReference type="ChEBI" id="CHEBI:29105"/>
    </cofactor>
    <text evidence="14 16">Binds 1 zinc ion per subunit.</text>
</comment>
<evidence type="ECO:0000256" key="5">
    <source>
        <dbReference type="ARBA" id="ARBA00022692"/>
    </source>
</evidence>
<dbReference type="InterPro" id="IPR046342">
    <property type="entry name" value="CBS_dom_sf"/>
</dbReference>
<keyword evidence="11 14" id="KW-0482">Metalloprotease</keyword>
<feature type="binding site" evidence="16">
    <location>
        <position position="168"/>
    </location>
    <ligand>
        <name>Zn(2+)</name>
        <dbReference type="ChEBI" id="CHEBI:29105"/>
        <note>catalytic</note>
    </ligand>
</feature>
<gene>
    <name evidence="19" type="ORF">CWD77_08250</name>
</gene>
<evidence type="ECO:0000256" key="15">
    <source>
        <dbReference type="PIRSR" id="PIRSR006404-1"/>
    </source>
</evidence>
<comment type="caution">
    <text evidence="19">The sequence shown here is derived from an EMBL/GenBank/DDBJ whole genome shotgun (WGS) entry which is preliminary data.</text>
</comment>
<keyword evidence="12 17" id="KW-0129">CBS domain</keyword>
<feature type="transmembrane region" description="Helical" evidence="14">
    <location>
        <begin position="196"/>
        <end position="221"/>
    </location>
</feature>
<evidence type="ECO:0000256" key="14">
    <source>
        <dbReference type="PIRNR" id="PIRNR006404"/>
    </source>
</evidence>
<feature type="binding site" evidence="16">
    <location>
        <position position="63"/>
    </location>
    <ligand>
        <name>Zn(2+)</name>
        <dbReference type="ChEBI" id="CHEBI:29105"/>
        <note>catalytic</note>
    </ligand>
</feature>
<evidence type="ECO:0000256" key="3">
    <source>
        <dbReference type="ARBA" id="ARBA00022475"/>
    </source>
</evidence>
<dbReference type="SUPFAM" id="SSF54631">
    <property type="entry name" value="CBS-domain pair"/>
    <property type="match status" value="1"/>
</dbReference>
<keyword evidence="7" id="KW-0677">Repeat</keyword>
<accession>A0A2N0VH86</accession>
<evidence type="ECO:0000259" key="18">
    <source>
        <dbReference type="PROSITE" id="PS51371"/>
    </source>
</evidence>
<evidence type="ECO:0000256" key="8">
    <source>
        <dbReference type="ARBA" id="ARBA00022801"/>
    </source>
</evidence>
<dbReference type="CDD" id="cd06164">
    <property type="entry name" value="S2P-M50_SpoIVFB_CBS"/>
    <property type="match status" value="1"/>
</dbReference>
<dbReference type="PANTHER" id="PTHR39188">
    <property type="entry name" value="MEMBRANE-ASSOCIATED ZINC METALLOPROTEASE M50B"/>
    <property type="match status" value="1"/>
</dbReference>
<proteinExistence type="inferred from homology"/>
<evidence type="ECO:0000256" key="4">
    <source>
        <dbReference type="ARBA" id="ARBA00022670"/>
    </source>
</evidence>
<evidence type="ECO:0000313" key="20">
    <source>
        <dbReference type="Proteomes" id="UP000233398"/>
    </source>
</evidence>
<dbReference type="SMART" id="SM00116">
    <property type="entry name" value="CBS"/>
    <property type="match status" value="2"/>
</dbReference>
<feature type="domain" description="CBS" evidence="18">
    <location>
        <begin position="245"/>
        <end position="301"/>
    </location>
</feature>
<feature type="transmembrane region" description="Helical" evidence="14">
    <location>
        <begin position="145"/>
        <end position="165"/>
    </location>
</feature>
<feature type="binding site" evidence="16">
    <location>
        <position position="59"/>
    </location>
    <ligand>
        <name>Zn(2+)</name>
        <dbReference type="ChEBI" id="CHEBI:29105"/>
        <note>catalytic</note>
    </ligand>
</feature>
<dbReference type="AlphaFoldDB" id="A0A2N0VH86"/>
<dbReference type="InterPro" id="IPR016483">
    <property type="entry name" value="UCP006404_Pept_M50_CBS"/>
</dbReference>
<dbReference type="PIRSF" id="PIRSF006404">
    <property type="entry name" value="UCP006404_Pept_M50_CBS"/>
    <property type="match status" value="1"/>
</dbReference>
<dbReference type="Proteomes" id="UP000233398">
    <property type="component" value="Unassembled WGS sequence"/>
</dbReference>
<feature type="transmembrane region" description="Helical" evidence="14">
    <location>
        <begin position="12"/>
        <end position="30"/>
    </location>
</feature>
<keyword evidence="10 14" id="KW-1133">Transmembrane helix</keyword>
<dbReference type="RefSeq" id="WP_101073091.1">
    <property type="nucleotide sequence ID" value="NZ_PISP01000002.1"/>
</dbReference>
<dbReference type="PROSITE" id="PS51371">
    <property type="entry name" value="CBS"/>
    <property type="match status" value="2"/>
</dbReference>
<evidence type="ECO:0000256" key="13">
    <source>
        <dbReference type="ARBA" id="ARBA00023136"/>
    </source>
</evidence>
<evidence type="ECO:0000256" key="11">
    <source>
        <dbReference type="ARBA" id="ARBA00023049"/>
    </source>
</evidence>
<dbReference type="InterPro" id="IPR008915">
    <property type="entry name" value="Peptidase_M50"/>
</dbReference>
<dbReference type="InterPro" id="IPR000644">
    <property type="entry name" value="CBS_dom"/>
</dbReference>
<name>A0A2N0VH86_9BACT</name>
<dbReference type="CDD" id="cd02205">
    <property type="entry name" value="CBS_pair_SF"/>
    <property type="match status" value="1"/>
</dbReference>
<dbReference type="OrthoDB" id="9800627at2"/>
<evidence type="ECO:0000313" key="19">
    <source>
        <dbReference type="EMBL" id="PKD43549.1"/>
    </source>
</evidence>